<evidence type="ECO:0000256" key="1">
    <source>
        <dbReference type="SAM" id="MobiDB-lite"/>
    </source>
</evidence>
<dbReference type="EMBL" id="DF973137">
    <property type="protein sequence ID" value="GAU13364.1"/>
    <property type="molecule type" value="Genomic_DNA"/>
</dbReference>
<dbReference type="AlphaFoldDB" id="A0A2Z6LW90"/>
<feature type="region of interest" description="Disordered" evidence="1">
    <location>
        <begin position="50"/>
        <end position="81"/>
    </location>
</feature>
<reference evidence="3" key="1">
    <citation type="journal article" date="2017" name="Front. Plant Sci.">
        <title>Climate Clever Clovers: New Paradigm to Reduce the Environmental Footprint of Ruminants by Breeding Low Methanogenic Forages Utilizing Haplotype Variation.</title>
        <authorList>
            <person name="Kaur P."/>
            <person name="Appels R."/>
            <person name="Bayer P.E."/>
            <person name="Keeble-Gagnere G."/>
            <person name="Wang J."/>
            <person name="Hirakawa H."/>
            <person name="Shirasawa K."/>
            <person name="Vercoe P."/>
            <person name="Stefanova K."/>
            <person name="Durmic Z."/>
            <person name="Nichols P."/>
            <person name="Revell C."/>
            <person name="Isobe S.N."/>
            <person name="Edwards D."/>
            <person name="Erskine W."/>
        </authorList>
    </citation>
    <scope>NUCLEOTIDE SEQUENCE [LARGE SCALE GENOMIC DNA]</scope>
    <source>
        <strain evidence="3">cv. Daliak</strain>
    </source>
</reference>
<name>A0A2Z6LW90_TRISU</name>
<accession>A0A2Z6LW90</accession>
<gene>
    <name evidence="2" type="ORF">TSUD_175160</name>
</gene>
<evidence type="ECO:0000313" key="2">
    <source>
        <dbReference type="EMBL" id="GAU13364.1"/>
    </source>
</evidence>
<protein>
    <submittedName>
        <fullName evidence="2">Uncharacterized protein</fullName>
    </submittedName>
</protein>
<keyword evidence="3" id="KW-1185">Reference proteome</keyword>
<sequence length="96" mass="10477">MATSKKQAPTKIPAPDVLVHRFYQEVSKLGRPEPDGIMGIKIAMTENEIKGSDDDIGFPASPDKVSDPPMPETQVSEQRVPTKTLAPDVVCWPCLC</sequence>
<evidence type="ECO:0000313" key="3">
    <source>
        <dbReference type="Proteomes" id="UP000242715"/>
    </source>
</evidence>
<dbReference type="OrthoDB" id="339151at2759"/>
<dbReference type="Proteomes" id="UP000242715">
    <property type="component" value="Unassembled WGS sequence"/>
</dbReference>
<organism evidence="2 3">
    <name type="scientific">Trifolium subterraneum</name>
    <name type="common">Subterranean clover</name>
    <dbReference type="NCBI Taxonomy" id="3900"/>
    <lineage>
        <taxon>Eukaryota</taxon>
        <taxon>Viridiplantae</taxon>
        <taxon>Streptophyta</taxon>
        <taxon>Embryophyta</taxon>
        <taxon>Tracheophyta</taxon>
        <taxon>Spermatophyta</taxon>
        <taxon>Magnoliopsida</taxon>
        <taxon>eudicotyledons</taxon>
        <taxon>Gunneridae</taxon>
        <taxon>Pentapetalae</taxon>
        <taxon>rosids</taxon>
        <taxon>fabids</taxon>
        <taxon>Fabales</taxon>
        <taxon>Fabaceae</taxon>
        <taxon>Papilionoideae</taxon>
        <taxon>50 kb inversion clade</taxon>
        <taxon>NPAAA clade</taxon>
        <taxon>Hologalegina</taxon>
        <taxon>IRL clade</taxon>
        <taxon>Trifolieae</taxon>
        <taxon>Trifolium</taxon>
    </lineage>
</organism>
<proteinExistence type="predicted"/>